<protein>
    <submittedName>
        <fullName evidence="1">Uncharacterized protein</fullName>
    </submittedName>
</protein>
<dbReference type="AlphaFoldDB" id="A0A2W1L5H6"/>
<evidence type="ECO:0000313" key="1">
    <source>
        <dbReference type="EMBL" id="PZD94526.1"/>
    </source>
</evidence>
<reference evidence="1 2" key="1">
    <citation type="submission" date="2018-06" db="EMBL/GenBank/DDBJ databases">
        <title>Paenibacillus imtechensis sp. nov.</title>
        <authorList>
            <person name="Pinnaka A.K."/>
            <person name="Singh H."/>
            <person name="Kaur M."/>
        </authorList>
    </citation>
    <scope>NUCLEOTIDE SEQUENCE [LARGE SCALE GENOMIC DNA]</scope>
    <source>
        <strain evidence="1 2">SMB1</strain>
    </source>
</reference>
<dbReference type="EMBL" id="QKRB01000052">
    <property type="protein sequence ID" value="PZD94526.1"/>
    <property type="molecule type" value="Genomic_DNA"/>
</dbReference>
<keyword evidence="2" id="KW-1185">Reference proteome</keyword>
<dbReference type="RefSeq" id="WP_111147996.1">
    <property type="nucleotide sequence ID" value="NZ_QKRB01000052.1"/>
</dbReference>
<organism evidence="1 2">
    <name type="scientific">Paenibacillus sambharensis</name>
    <dbReference type="NCBI Taxonomy" id="1803190"/>
    <lineage>
        <taxon>Bacteria</taxon>
        <taxon>Bacillati</taxon>
        <taxon>Bacillota</taxon>
        <taxon>Bacilli</taxon>
        <taxon>Bacillales</taxon>
        <taxon>Paenibacillaceae</taxon>
        <taxon>Paenibacillus</taxon>
    </lineage>
</organism>
<sequence length="174" mass="19863">MPFTKIKGVPGYVLYMTNVYMDETCIYTMVSDTWQPDEDMTYQGAAWYSYPEAAWRTFIFPQDNVTHVSGTGTEGALYYTVEHPEEHTVTIHKLSCRTSETTEIISLKPDGIMGSGEGQNAYYTLRGINERYALMQLCCLARGRLSGCCWMQLAGNGLSYRRARFRLTLKIYSH</sequence>
<dbReference type="Proteomes" id="UP000249522">
    <property type="component" value="Unassembled WGS sequence"/>
</dbReference>
<name>A0A2W1L5H6_9BACL</name>
<gene>
    <name evidence="1" type="ORF">DNH61_17565</name>
</gene>
<comment type="caution">
    <text evidence="1">The sequence shown here is derived from an EMBL/GenBank/DDBJ whole genome shotgun (WGS) entry which is preliminary data.</text>
</comment>
<evidence type="ECO:0000313" key="2">
    <source>
        <dbReference type="Proteomes" id="UP000249522"/>
    </source>
</evidence>
<accession>A0A2W1L5H6</accession>
<proteinExistence type="predicted"/>